<proteinExistence type="inferred from homology"/>
<evidence type="ECO:0000256" key="4">
    <source>
        <dbReference type="ARBA" id="ARBA00011881"/>
    </source>
</evidence>
<dbReference type="SUPFAM" id="SSF82171">
    <property type="entry name" value="DPP6 N-terminal domain-like"/>
    <property type="match status" value="1"/>
</dbReference>
<dbReference type="InterPro" id="IPR045550">
    <property type="entry name" value="AARE_N"/>
</dbReference>
<dbReference type="EC" id="3.4.19.1" evidence="5"/>
<keyword evidence="12" id="KW-1185">Reference proteome</keyword>
<gene>
    <name evidence="11" type="primary">APEH</name>
</gene>
<comment type="subunit">
    <text evidence="4">Homotetramer.</text>
</comment>
<evidence type="ECO:0000256" key="6">
    <source>
        <dbReference type="ARBA" id="ARBA00018421"/>
    </source>
</evidence>
<dbReference type="InterPro" id="IPR011042">
    <property type="entry name" value="6-blade_b-propeller_TolB-like"/>
</dbReference>
<dbReference type="Proteomes" id="UP000694559">
    <property type="component" value="Unplaced"/>
</dbReference>
<organism evidence="11 12">
    <name type="scientific">Naja naja</name>
    <name type="common">Indian cobra</name>
    <dbReference type="NCBI Taxonomy" id="35670"/>
    <lineage>
        <taxon>Eukaryota</taxon>
        <taxon>Metazoa</taxon>
        <taxon>Chordata</taxon>
        <taxon>Craniata</taxon>
        <taxon>Vertebrata</taxon>
        <taxon>Euteleostomi</taxon>
        <taxon>Lepidosauria</taxon>
        <taxon>Squamata</taxon>
        <taxon>Bifurcata</taxon>
        <taxon>Unidentata</taxon>
        <taxon>Episquamata</taxon>
        <taxon>Toxicofera</taxon>
        <taxon>Serpentes</taxon>
        <taxon>Colubroidea</taxon>
        <taxon>Elapidae</taxon>
        <taxon>Elapinae</taxon>
        <taxon>Naja</taxon>
    </lineage>
</organism>
<evidence type="ECO:0000256" key="8">
    <source>
        <dbReference type="ARBA" id="ARBA00022801"/>
    </source>
</evidence>
<keyword evidence="8" id="KW-0378">Hydrolase</keyword>
<dbReference type="AlphaFoldDB" id="A0A8C6X702"/>
<evidence type="ECO:0000256" key="7">
    <source>
        <dbReference type="ARBA" id="ARBA00022490"/>
    </source>
</evidence>
<keyword evidence="7" id="KW-0963">Cytoplasm</keyword>
<comment type="catalytic activity">
    <reaction evidence="1">
        <text>Cleavage of an N-acetyl or N-formyl amino acid from the N-terminus of a polypeptide.</text>
        <dbReference type="EC" id="3.4.19.1"/>
    </reaction>
</comment>
<comment type="similarity">
    <text evidence="3">Belongs to the peptidase S9C family.</text>
</comment>
<feature type="domain" description="Peptidase S9 prolyl oligopeptidase catalytic" evidence="9">
    <location>
        <begin position="465"/>
        <end position="671"/>
    </location>
</feature>
<dbReference type="InterPro" id="IPR029058">
    <property type="entry name" value="AB_hydrolase_fold"/>
</dbReference>
<dbReference type="FunFam" id="3.40.50.1820:FF:000043">
    <property type="entry name" value="acylamino-acid-releasing enzyme"/>
    <property type="match status" value="1"/>
</dbReference>
<reference evidence="11" key="2">
    <citation type="submission" date="2025-09" db="UniProtKB">
        <authorList>
            <consortium name="Ensembl"/>
        </authorList>
    </citation>
    <scope>IDENTIFICATION</scope>
</reference>
<evidence type="ECO:0000259" key="9">
    <source>
        <dbReference type="Pfam" id="PF00326"/>
    </source>
</evidence>
<dbReference type="InterPro" id="IPR001375">
    <property type="entry name" value="Peptidase_S9_cat"/>
</dbReference>
<dbReference type="PANTHER" id="PTHR42776:SF4">
    <property type="entry name" value="ACYLAMINO-ACID-RELEASING ENZYME"/>
    <property type="match status" value="1"/>
</dbReference>
<evidence type="ECO:0000256" key="2">
    <source>
        <dbReference type="ARBA" id="ARBA00004496"/>
    </source>
</evidence>
<reference evidence="11" key="1">
    <citation type="submission" date="2025-08" db="UniProtKB">
        <authorList>
            <consortium name="Ensembl"/>
        </authorList>
    </citation>
    <scope>IDENTIFICATION</scope>
</reference>
<dbReference type="Ensembl" id="ENSNNAT00000010354.1">
    <property type="protein sequence ID" value="ENSNNAP00000009883.1"/>
    <property type="gene ID" value="ENSNNAG00000006489.1"/>
</dbReference>
<comment type="subcellular location">
    <subcellularLocation>
        <location evidence="2">Cytoplasm</location>
    </subcellularLocation>
</comment>
<evidence type="ECO:0000256" key="5">
    <source>
        <dbReference type="ARBA" id="ARBA00012917"/>
    </source>
</evidence>
<accession>A0A8C6X702</accession>
<evidence type="ECO:0000313" key="11">
    <source>
        <dbReference type="Ensembl" id="ENSNNAP00000009883.1"/>
    </source>
</evidence>
<dbReference type="Gene3D" id="3.40.50.1820">
    <property type="entry name" value="alpha/beta hydrolase"/>
    <property type="match status" value="1"/>
</dbReference>
<dbReference type="GO" id="GO:0005737">
    <property type="term" value="C:cytoplasm"/>
    <property type="evidence" value="ECO:0007669"/>
    <property type="project" value="UniProtKB-SubCell"/>
</dbReference>
<dbReference type="OMA" id="QEIATPF"/>
<evidence type="ECO:0000259" key="10">
    <source>
        <dbReference type="Pfam" id="PF19283"/>
    </source>
</evidence>
<dbReference type="Pfam" id="PF00326">
    <property type="entry name" value="Peptidase_S9"/>
    <property type="match status" value="1"/>
</dbReference>
<name>A0A8C6X702_NAJNA</name>
<dbReference type="Gene3D" id="2.120.10.30">
    <property type="entry name" value="TolB, C-terminal domain"/>
    <property type="match status" value="1"/>
</dbReference>
<evidence type="ECO:0000313" key="12">
    <source>
        <dbReference type="Proteomes" id="UP000694559"/>
    </source>
</evidence>
<dbReference type="SUPFAM" id="SSF53474">
    <property type="entry name" value="alpha/beta-Hydrolases"/>
    <property type="match status" value="1"/>
</dbReference>
<dbReference type="GO" id="GO:0006508">
    <property type="term" value="P:proteolysis"/>
    <property type="evidence" value="ECO:0007669"/>
    <property type="project" value="InterPro"/>
</dbReference>
<dbReference type="GO" id="GO:0004252">
    <property type="term" value="F:serine-type endopeptidase activity"/>
    <property type="evidence" value="ECO:0007669"/>
    <property type="project" value="TreeGrafter"/>
</dbReference>
<dbReference type="Pfam" id="PF19283">
    <property type="entry name" value="APEH_N"/>
    <property type="match status" value="1"/>
</dbReference>
<sequence length="671" mass="75590">MPPYSSNPPPSESNFSALYRDLSQYPSLSHACIGPEVTTQYGGKHCNIYTEWSQRDLERAENVKFCRQYLVFHDNQSVIYSGPSGNLYLLFIELSALEKHGQVYDDDQFGCLAWSHSETHLLYVAEKKRPKTESFFKPRAPELNTEEELAKTERDKGEQFVFYEDWGETLVAKSIPVLCVLDIESNNVSVLEGIPEYISPGQAFWTPDDTGVVFTGWYHEPFRLGLKYCINRRSSLFHVDLTGGQCELLSDDNKAIWSPRLSPDQCRIVYLENQASGPHQQCSRICMYDWYTKLTSIIVDIVPRQIQDGFAGIYSTALPEHCWAADSQRVVLDTTQRSRQVRILLDCSSLGSWVLLTIDRDLMVAKFSTPNSPPMLMVAFLPPAGKEADVNWVCLEETSPIQGISWDVHILQPSPEQDNPQYRGLDFEAILLKPTQVPEQTKLPLVVSPHGGPHSVFTTTWMLYPAVLCRMGFAVLLVNYRGSLGFGQDSVDSLPGNVGCQDVNDVQFCVEQMLQKEPLDSKRVALLGGSHGGFLSCHLIGQYPGTYKACVTRNPVVNMASMIGSTDIPDWCMTEVGLPYDQAALPVPKQWEKMLLHSPMQFVQAPVLLLIGEEDRRVPPKQGLEYYRALRSRGIPTRMLQYPSDNHALSSVEAEADGFMNIALWLLQHMK</sequence>
<evidence type="ECO:0000256" key="3">
    <source>
        <dbReference type="ARBA" id="ARBA00010040"/>
    </source>
</evidence>
<dbReference type="PANTHER" id="PTHR42776">
    <property type="entry name" value="SERINE PEPTIDASE S9 FAMILY MEMBER"/>
    <property type="match status" value="1"/>
</dbReference>
<dbReference type="GO" id="GO:0008242">
    <property type="term" value="F:omega peptidase activity"/>
    <property type="evidence" value="ECO:0007669"/>
    <property type="project" value="UniProtKB-EC"/>
</dbReference>
<dbReference type="OrthoDB" id="416344at2759"/>
<feature type="domain" description="Acylamino-acid-releasing enzyme N-terminal" evidence="10">
    <location>
        <begin position="98"/>
        <end position="405"/>
    </location>
</feature>
<protein>
    <recommendedName>
        <fullName evidence="6">Acylamino-acid-releasing enzyme</fullName>
        <ecNumber evidence="5">3.4.19.1</ecNumber>
    </recommendedName>
</protein>
<evidence type="ECO:0000256" key="1">
    <source>
        <dbReference type="ARBA" id="ARBA00000721"/>
    </source>
</evidence>
<dbReference type="GeneTree" id="ENSGT00390000013172"/>